<accession>A0A804KGK8</accession>
<reference evidence="1" key="1">
    <citation type="submission" date="2021-05" db="UniProtKB">
        <authorList>
            <consortium name="EnsemblPlants"/>
        </authorList>
    </citation>
    <scope>IDENTIFICATION</scope>
    <source>
        <strain evidence="1">subsp. malaccensis</strain>
    </source>
</reference>
<protein>
    <submittedName>
        <fullName evidence="1">Uncharacterized protein</fullName>
    </submittedName>
</protein>
<dbReference type="Proteomes" id="UP000012960">
    <property type="component" value="Unplaced"/>
</dbReference>
<dbReference type="AlphaFoldDB" id="A0A804KGK8"/>
<sequence>MNIIVQHFVLCPLSLWCEMNILVSVA</sequence>
<evidence type="ECO:0000313" key="2">
    <source>
        <dbReference type="Proteomes" id="UP000012960"/>
    </source>
</evidence>
<evidence type="ECO:0000313" key="1">
    <source>
        <dbReference type="EnsemblPlants" id="Ma09_p06320.1"/>
    </source>
</evidence>
<organism evidence="1 2">
    <name type="scientific">Musa acuminata subsp. malaccensis</name>
    <name type="common">Wild banana</name>
    <name type="synonym">Musa malaccensis</name>
    <dbReference type="NCBI Taxonomy" id="214687"/>
    <lineage>
        <taxon>Eukaryota</taxon>
        <taxon>Viridiplantae</taxon>
        <taxon>Streptophyta</taxon>
        <taxon>Embryophyta</taxon>
        <taxon>Tracheophyta</taxon>
        <taxon>Spermatophyta</taxon>
        <taxon>Magnoliopsida</taxon>
        <taxon>Liliopsida</taxon>
        <taxon>Zingiberales</taxon>
        <taxon>Musaceae</taxon>
        <taxon>Musa</taxon>
    </lineage>
</organism>
<dbReference type="InParanoid" id="A0A804KGK8"/>
<dbReference type="EnsemblPlants" id="Ma09_t06320.1">
    <property type="protein sequence ID" value="Ma09_p06320.1"/>
    <property type="gene ID" value="Ma09_g06320"/>
</dbReference>
<keyword evidence="2" id="KW-1185">Reference proteome</keyword>
<proteinExistence type="predicted"/>
<dbReference type="Gramene" id="Ma09_t06320.1">
    <property type="protein sequence ID" value="Ma09_p06320.1"/>
    <property type="gene ID" value="Ma09_g06320"/>
</dbReference>
<name>A0A804KGK8_MUSAM</name>